<evidence type="ECO:0000313" key="2">
    <source>
        <dbReference type="Proteomes" id="UP000287519"/>
    </source>
</evidence>
<protein>
    <recommendedName>
        <fullName evidence="3">Tetratricopeptide repeat protein</fullName>
    </recommendedName>
</protein>
<gene>
    <name evidence="1" type="ORF">Rhow_008417</name>
</gene>
<accession>A0A402CKQ2</accession>
<dbReference type="SUPFAM" id="SSF48452">
    <property type="entry name" value="TPR-like"/>
    <property type="match status" value="1"/>
</dbReference>
<keyword evidence="2" id="KW-1185">Reference proteome</keyword>
<dbReference type="EMBL" id="BHYM01000087">
    <property type="protein sequence ID" value="GCE44119.1"/>
    <property type="molecule type" value="Genomic_DNA"/>
</dbReference>
<comment type="caution">
    <text evidence="1">The sequence shown here is derived from an EMBL/GenBank/DDBJ whole genome shotgun (WGS) entry which is preliminary data.</text>
</comment>
<proteinExistence type="predicted"/>
<organism evidence="1 2">
    <name type="scientific">Rhodococcus wratislaviensis</name>
    <name type="common">Tsukamurella wratislaviensis</name>
    <dbReference type="NCBI Taxonomy" id="44752"/>
    <lineage>
        <taxon>Bacteria</taxon>
        <taxon>Bacillati</taxon>
        <taxon>Actinomycetota</taxon>
        <taxon>Actinomycetes</taxon>
        <taxon>Mycobacteriales</taxon>
        <taxon>Nocardiaceae</taxon>
        <taxon>Rhodococcus</taxon>
    </lineage>
</organism>
<dbReference type="OrthoDB" id="4578481at2"/>
<evidence type="ECO:0008006" key="3">
    <source>
        <dbReference type="Google" id="ProtNLM"/>
    </source>
</evidence>
<dbReference type="InterPro" id="IPR011990">
    <property type="entry name" value="TPR-like_helical_dom_sf"/>
</dbReference>
<sequence length="297" mass="33146">MSDLRETLFAASPDVLAALCERHCEEIVGQFPRWTVLPEPLRRDREAAKRWVAALIRIGEQLERLDEPRPMAWLHGEGRDDPVAQWHAALAQADELSSAGRSEEAVSILRPVLASLEQSTGPVVDDLLAKARGKLAVALLALGDVAGARIFTRDALEACVATGDLYGMWVYHDNLDILDAVTADEPLTTLRAQLAEAQDLSDAGHYAAAQAILAELADRDDVDRYRGKLCGLIGLNLYRLGEVDGARAWTQSALQVCRDTEDMHGVTIYTQNLRVMDERRANRRRTRWSRWFRRGRP</sequence>
<name>A0A402CKQ2_RHOWR</name>
<dbReference type="Gene3D" id="1.25.40.10">
    <property type="entry name" value="Tetratricopeptide repeat domain"/>
    <property type="match status" value="1"/>
</dbReference>
<evidence type="ECO:0000313" key="1">
    <source>
        <dbReference type="EMBL" id="GCE44119.1"/>
    </source>
</evidence>
<dbReference type="Proteomes" id="UP000287519">
    <property type="component" value="Unassembled WGS sequence"/>
</dbReference>
<dbReference type="AlphaFoldDB" id="A0A402CKQ2"/>
<reference evidence="1 2" key="1">
    <citation type="submission" date="2018-11" db="EMBL/GenBank/DDBJ databases">
        <title>Microbial catabolism of amino acid.</title>
        <authorList>
            <person name="Hibi M."/>
            <person name="Ogawa J."/>
        </authorList>
    </citation>
    <scope>NUCLEOTIDE SEQUENCE [LARGE SCALE GENOMIC DNA]</scope>
    <source>
        <strain evidence="1 2">C31-06</strain>
    </source>
</reference>
<dbReference type="RefSeq" id="WP_124395765.1">
    <property type="nucleotide sequence ID" value="NZ_BHYM01000087.1"/>
</dbReference>